<comment type="caution">
    <text evidence="5">The sequence shown here is derived from an EMBL/GenBank/DDBJ whole genome shotgun (WGS) entry which is preliminary data.</text>
</comment>
<dbReference type="Pfam" id="PF00112">
    <property type="entry name" value="Peptidase_C1"/>
    <property type="match status" value="2"/>
</dbReference>
<accession>A0A9W7G106</accession>
<dbReference type="EMBL" id="BRYA01000636">
    <property type="protein sequence ID" value="GMI26868.1"/>
    <property type="molecule type" value="Genomic_DNA"/>
</dbReference>
<feature type="domain" description="Peptidase C1A papain C-terminal" evidence="4">
    <location>
        <begin position="32"/>
        <end position="273"/>
    </location>
</feature>
<protein>
    <recommendedName>
        <fullName evidence="4">Peptidase C1A papain C-terminal domain-containing protein</fullName>
    </recommendedName>
</protein>
<dbReference type="InterPro" id="IPR013128">
    <property type="entry name" value="Peptidase_C1A"/>
</dbReference>
<keyword evidence="6" id="KW-1185">Reference proteome</keyword>
<evidence type="ECO:0000259" key="4">
    <source>
        <dbReference type="SMART" id="SM00645"/>
    </source>
</evidence>
<evidence type="ECO:0000256" key="1">
    <source>
        <dbReference type="ARBA" id="ARBA00008455"/>
    </source>
</evidence>
<dbReference type="GO" id="GO:0006508">
    <property type="term" value="P:proteolysis"/>
    <property type="evidence" value="ECO:0007669"/>
    <property type="project" value="InterPro"/>
</dbReference>
<name>A0A9W7G106_9STRA</name>
<evidence type="ECO:0000256" key="3">
    <source>
        <dbReference type="SAM" id="MobiDB-lite"/>
    </source>
</evidence>
<dbReference type="SUPFAM" id="SSF54001">
    <property type="entry name" value="Cysteine proteinases"/>
    <property type="match status" value="2"/>
</dbReference>
<dbReference type="InterPro" id="IPR025661">
    <property type="entry name" value="Pept_asp_AS"/>
</dbReference>
<organism evidence="5 6">
    <name type="scientific">Triparma columacea</name>
    <dbReference type="NCBI Taxonomy" id="722753"/>
    <lineage>
        <taxon>Eukaryota</taxon>
        <taxon>Sar</taxon>
        <taxon>Stramenopiles</taxon>
        <taxon>Ochrophyta</taxon>
        <taxon>Bolidophyceae</taxon>
        <taxon>Parmales</taxon>
        <taxon>Triparmaceae</taxon>
        <taxon>Triparma</taxon>
    </lineage>
</organism>
<proteinExistence type="inferred from homology"/>
<dbReference type="OrthoDB" id="190265at2759"/>
<evidence type="ECO:0000313" key="6">
    <source>
        <dbReference type="Proteomes" id="UP001165065"/>
    </source>
</evidence>
<dbReference type="PANTHER" id="PTHR12411">
    <property type="entry name" value="CYSTEINE PROTEASE FAMILY C1-RELATED"/>
    <property type="match status" value="1"/>
</dbReference>
<dbReference type="SMART" id="SM00645">
    <property type="entry name" value="Pept_C1"/>
    <property type="match status" value="2"/>
</dbReference>
<dbReference type="PROSITE" id="PS00640">
    <property type="entry name" value="THIOL_PROTEASE_ASN"/>
    <property type="match status" value="2"/>
</dbReference>
<keyword evidence="2" id="KW-0865">Zymogen</keyword>
<dbReference type="Gene3D" id="3.90.70.10">
    <property type="entry name" value="Cysteine proteinases"/>
    <property type="match status" value="2"/>
</dbReference>
<dbReference type="FunFam" id="3.90.70.10:FF:000117">
    <property type="entry name" value="Probable papain cysteine protease"/>
    <property type="match status" value="2"/>
</dbReference>
<feature type="domain" description="Peptidase C1A papain C-terminal" evidence="4">
    <location>
        <begin position="334"/>
        <end position="578"/>
    </location>
</feature>
<evidence type="ECO:0000256" key="2">
    <source>
        <dbReference type="ARBA" id="ARBA00023145"/>
    </source>
</evidence>
<dbReference type="Proteomes" id="UP001165065">
    <property type="component" value="Unassembled WGS sequence"/>
</dbReference>
<dbReference type="InterPro" id="IPR038765">
    <property type="entry name" value="Papain-like_cys_pep_sf"/>
</dbReference>
<dbReference type="AlphaFoldDB" id="A0A9W7G106"/>
<reference evidence="6" key="1">
    <citation type="journal article" date="2023" name="Commun. Biol.">
        <title>Genome analysis of Parmales, the sister group of diatoms, reveals the evolutionary specialization of diatoms from phago-mixotrophs to photoautotrophs.</title>
        <authorList>
            <person name="Ban H."/>
            <person name="Sato S."/>
            <person name="Yoshikawa S."/>
            <person name="Yamada K."/>
            <person name="Nakamura Y."/>
            <person name="Ichinomiya M."/>
            <person name="Sato N."/>
            <person name="Blanc-Mathieu R."/>
            <person name="Endo H."/>
            <person name="Kuwata A."/>
            <person name="Ogata H."/>
        </authorList>
    </citation>
    <scope>NUCLEOTIDE SEQUENCE [LARGE SCALE GENOMIC DNA]</scope>
</reference>
<comment type="similarity">
    <text evidence="1">Belongs to the peptidase C1 family.</text>
</comment>
<dbReference type="InterPro" id="IPR000668">
    <property type="entry name" value="Peptidase_C1A_C"/>
</dbReference>
<feature type="region of interest" description="Disordered" evidence="3">
    <location>
        <begin position="1"/>
        <end position="27"/>
    </location>
</feature>
<feature type="compositionally biased region" description="Basic and acidic residues" evidence="3">
    <location>
        <begin position="278"/>
        <end position="297"/>
    </location>
</feature>
<dbReference type="GO" id="GO:0008234">
    <property type="term" value="F:cysteine-type peptidase activity"/>
    <property type="evidence" value="ECO:0007669"/>
    <property type="project" value="InterPro"/>
</dbReference>
<feature type="region of interest" description="Disordered" evidence="3">
    <location>
        <begin position="278"/>
        <end position="304"/>
    </location>
</feature>
<evidence type="ECO:0000313" key="5">
    <source>
        <dbReference type="EMBL" id="GMI26868.1"/>
    </source>
</evidence>
<gene>
    <name evidence="5" type="ORF">TrCOL_g2989</name>
</gene>
<sequence length="582" mass="63878">MASAKQFFHGHGFSQSEDRREVRGETFSPADVPKELDFRVYGEDERNYVSAVRNQHIPNYCGACYIFAATSALADRIRLSRGDTSSKEVDLAVQSILNCDTYDNGCHGGDPITVYQFIHENGIPEETCQLYAAEGHDTGRQCNAIDVCMDCAPGSSTCTAVDESVYYSYGVDEYGLVNGTEAMINELQRGPIACTVAVTDGFENYDGGVFEDTTGDTSMDHSISLIGYGTDESGVDYWIGRNSWGTYWGEGGFFKIVRGVNNLGIEANCQYAVPSAEDNQKWTKDGDVEEKKEEKAAYEGPRGLGGGRIGGGWEEVEEVILNPRPHTIIASDDLPENWDWRNVNGTNYVTWDKNQHIPQYCGSCWAQGVTSALSDRLYIQSGAKGAQINLSPQYLINFNGGGTCSGGMPAKAYRYIEKNGIVDQTCAIYEAKNLGGRFGTACDDQCICKTCSPNATSFSPGICEAVTEYPKYTVTEYGSVKGIDQMKAEIFARGPIGCGIDATNAFEEYSGGIYEEEKRFPMVNHEISIAGWGKDPETGTEYWIGRNSWGEWWGENGWFRIKMGGDNLAIESECDWGVPAAL</sequence>